<feature type="region of interest" description="Disordered" evidence="1">
    <location>
        <begin position="2043"/>
        <end position="2072"/>
    </location>
</feature>
<feature type="compositionally biased region" description="Gly residues" evidence="1">
    <location>
        <begin position="1543"/>
        <end position="1562"/>
    </location>
</feature>
<feature type="region of interest" description="Disordered" evidence="1">
    <location>
        <begin position="973"/>
        <end position="999"/>
    </location>
</feature>
<feature type="region of interest" description="Disordered" evidence="1">
    <location>
        <begin position="633"/>
        <end position="679"/>
    </location>
</feature>
<name>A0A9K3CMV7_9EUKA</name>
<evidence type="ECO:0000313" key="3">
    <source>
        <dbReference type="Proteomes" id="UP000265618"/>
    </source>
</evidence>
<feature type="compositionally biased region" description="Basic and acidic residues" evidence="1">
    <location>
        <begin position="1569"/>
        <end position="1579"/>
    </location>
</feature>
<reference evidence="2 3" key="1">
    <citation type="journal article" date="2018" name="PLoS ONE">
        <title>The draft genome of Kipferlia bialata reveals reductive genome evolution in fornicate parasites.</title>
        <authorList>
            <person name="Tanifuji G."/>
            <person name="Takabayashi S."/>
            <person name="Kume K."/>
            <person name="Takagi M."/>
            <person name="Nakayama T."/>
            <person name="Kamikawa R."/>
            <person name="Inagaki Y."/>
            <person name="Hashimoto T."/>
        </authorList>
    </citation>
    <scope>NUCLEOTIDE SEQUENCE [LARGE SCALE GENOMIC DNA]</scope>
    <source>
        <strain evidence="2">NY0173</strain>
    </source>
</reference>
<proteinExistence type="predicted"/>
<dbReference type="Proteomes" id="UP000265618">
    <property type="component" value="Unassembled WGS sequence"/>
</dbReference>
<feature type="compositionally biased region" description="Basic residues" evidence="1">
    <location>
        <begin position="907"/>
        <end position="923"/>
    </location>
</feature>
<feature type="compositionally biased region" description="Basic residues" evidence="1">
    <location>
        <begin position="982"/>
        <end position="999"/>
    </location>
</feature>
<feature type="compositionally biased region" description="Basic residues" evidence="1">
    <location>
        <begin position="251"/>
        <end position="261"/>
    </location>
</feature>
<evidence type="ECO:0000313" key="2">
    <source>
        <dbReference type="EMBL" id="GIQ80011.1"/>
    </source>
</evidence>
<feature type="region of interest" description="Disordered" evidence="1">
    <location>
        <begin position="903"/>
        <end position="958"/>
    </location>
</feature>
<feature type="compositionally biased region" description="Acidic residues" evidence="1">
    <location>
        <begin position="1811"/>
        <end position="1821"/>
    </location>
</feature>
<gene>
    <name evidence="2" type="ORF">KIPB_000731</name>
</gene>
<feature type="compositionally biased region" description="Gly residues" evidence="1">
    <location>
        <begin position="271"/>
        <end position="282"/>
    </location>
</feature>
<protein>
    <submittedName>
        <fullName evidence="2">Uncharacterized protein</fullName>
    </submittedName>
</protein>
<feature type="region of interest" description="Disordered" evidence="1">
    <location>
        <begin position="232"/>
        <end position="293"/>
    </location>
</feature>
<feature type="compositionally biased region" description="Polar residues" evidence="1">
    <location>
        <begin position="650"/>
        <end position="666"/>
    </location>
</feature>
<feature type="compositionally biased region" description="Basic and acidic residues" evidence="1">
    <location>
        <begin position="1089"/>
        <end position="1101"/>
    </location>
</feature>
<evidence type="ECO:0000256" key="1">
    <source>
        <dbReference type="SAM" id="MobiDB-lite"/>
    </source>
</evidence>
<organism evidence="2 3">
    <name type="scientific">Kipferlia bialata</name>
    <dbReference type="NCBI Taxonomy" id="797122"/>
    <lineage>
        <taxon>Eukaryota</taxon>
        <taxon>Metamonada</taxon>
        <taxon>Carpediemonas-like organisms</taxon>
        <taxon>Kipferlia</taxon>
    </lineage>
</organism>
<feature type="compositionally biased region" description="Basic and acidic residues" evidence="1">
    <location>
        <begin position="1700"/>
        <end position="1716"/>
    </location>
</feature>
<feature type="region of interest" description="Disordered" evidence="1">
    <location>
        <begin position="1760"/>
        <end position="1793"/>
    </location>
</feature>
<feature type="region of interest" description="Disordered" evidence="1">
    <location>
        <begin position="799"/>
        <end position="830"/>
    </location>
</feature>
<feature type="compositionally biased region" description="Low complexity" evidence="1">
    <location>
        <begin position="1783"/>
        <end position="1793"/>
    </location>
</feature>
<dbReference type="EMBL" id="BDIP01000089">
    <property type="protein sequence ID" value="GIQ80011.1"/>
    <property type="molecule type" value="Genomic_DNA"/>
</dbReference>
<keyword evidence="3" id="KW-1185">Reference proteome</keyword>
<feature type="region of interest" description="Disordered" evidence="1">
    <location>
        <begin position="1543"/>
        <end position="1647"/>
    </location>
</feature>
<feature type="region of interest" description="Disordered" evidence="1">
    <location>
        <begin position="1349"/>
        <end position="1373"/>
    </location>
</feature>
<feature type="region of interest" description="Disordered" evidence="1">
    <location>
        <begin position="1066"/>
        <end position="1119"/>
    </location>
</feature>
<sequence>MERGTALDTFRKELLLSCVAKSPSSRGSSPVVSTPARISSLLHAGRVDDVLTLLMQSRGEDATVPVANILDTETLPPPLTLPLLFSLRLIEVQLKAVHGDTAGAACLAQGQLAECVLRDTRQPTGIGDMHRQGVARYLIHPGARGDDQYQRTVLLHSLRTRICDVLEECLKLMGVPRSPSQGMVPLPALSADVLFKHCLSIHAEAVELGYASQIHKPGQRFHIKGLSVPESVRAHAVSQSRDSQSRDEPHRGRHTHPHPHPNRHDAIVPRGSGGWDQEGGTGHSPPPPTPATEVSSFELRDLFSVLTSRVPPTHDVEVPPLNKWFIPYPKYVDAIRAGANIPSVRCARNILKSCAPESPSDRARPYPLSPSVLSDMGANTRWMVQALQAGLDTVALRDDAMRVVCGSRGEGDTGMDTGHTETGARGIGSLPLGGMDTSVTHHAPDGDTSDAEAVPGGDAADALPVPHLRRDRMVCVLRACVAALHSVQQRVDGMARVRGKESPGVAGTDTAMSAERAQAFADITPGLPESPSPSLSFQREGDVVCRKVHGPVSGSERHTPHTPSLDVALLAVDTVLSLFQYSASTLSLCPGVPATRVFSDFASLSVALLPLIQLSQARRSPIVDMVHPYSGGSGAISGRKVSSESRAGPKQSSTAMAPSAAGTPTGTLPPDPSLPHPASYGHVLSETAVSLESNRHSTLEGWASPLPDETPYIATALAMVNGPNGREVLGCLYTQALGHVLLLGLYCTLCMAGQTDRAVHVAQTAILPVIHRARGCLDPSVLCGLAAQAEIDTLMTSARGGFRESGTTPDQHQRERSASRSVYGGDARKGRVPPGVRGVRLDGDIVGYVLNQLLCIPAALFRVSDTHPLLPEARTCLSAVCICASRLAYLASLSALFQGEVPTSSVRAKRRVTPRRRHRRRQRVSSEGAGGVATGESASKPLVGKTSTTSEREASHVSSAAAVSGIVSAYPTSVPSTGKGASAHRGKQRPKGQRTRRHLGKVPHSIVGSTVGPQVLSLSSMFQYHHHGSGTVAGWDGPTGFELVDMPALSPQAEASPKAVARGSLGHTLRSKGSDSPEEDTGAIDDVGGVDHQDVEMEGGRARVRRRGVSKVSGSEPQPSLADIRDARILDIVNAVYLPTHGGAHTSSLPLTFPVLMWELREAYAYYRAHCGRVCILHEALGLSDILGAARPPTSVRGSADSLSFHLSLPDTVPTTHAVEQTTLSQDAIDVLLCACEGSRIAAFVIEDLAACSDYLSEEEVRGRGRGSLVLAEQIRGLVTGQTDRRVGLVDRLLCGAPNPSLSQVVQRQPAIPGEPASPPALRRVRQALRDGGEVWGAGAAASTTPLTFSVPRLDSATQPQGPGGEEEGGPEASLAPLSLPLLLHWIAKGDSRNAGDVCMGLLMVALVSTSLSLSRTLASERDPSLASVAPDASLLMLQQLVPAIRGVLVTVAKLSITAARLKVPGHPLPDRSLSPPLAVLAAKVDPTHSQVACSRGFRRVVREVCCEALATLHLTSRHTPLSHSGVGVTGFYDGWSTLGSAGGGRRLPDSLGGGTRVGRGGRLTELMRGQEREARPPDSETVDTGNQMPSASPPPSESGTPSPRFSDGYSPFVRSGAPSPPSRPFTRALRSTRLGMHPLQRGTGFSEVDTTMSIAGSDLTPRLFLTPVDAPQAGEGGQQRERERSPGIPVFGSGNASPEAREGGRGVGDVRRGDVIPRPGANLSTPDSPAVLLPQYSAASDTFSESQARSYSYYSYSPSEYPTSRIHSRGEGTPSVEMSDRGSSGSASATSGEGDYVALFQLLDTSLSESESETETDTETESGTTSPEGSGGEEDSGPEELLREFSHPHHPPPPPTLDTPFPEMSASLASTVSLSSGDMVAGSLAPWTPSPVPEVLIQMRDRAIRRAQRRQQRIEREREAAEEDDQRIVTRRRRVRRPTPYPSAGMQRHPLRESYSVRENRLDVALPQVLEVADEMGLLRELGRELQRQAGDALTPGQREEVQATLDDILAQRYGGPENYEDVEEVGREGVVWAPRLRRERQRVTGAESPPGPVPMRHRHRGHRGTIPDIDLVPTVHHPEQLIEAVMTVFSIDRDLAIQLLDQYHTLEGIQAGLYGLRM</sequence>
<comment type="caution">
    <text evidence="2">The sequence shown here is derived from an EMBL/GenBank/DDBJ whole genome shotgun (WGS) entry which is preliminary data.</text>
</comment>
<feature type="region of interest" description="Disordered" evidence="1">
    <location>
        <begin position="1807"/>
        <end position="1864"/>
    </location>
</feature>
<accession>A0A9K3CMV7</accession>
<feature type="region of interest" description="Disordered" evidence="1">
    <location>
        <begin position="1664"/>
        <end position="1730"/>
    </location>
</feature>